<reference evidence="2 3" key="1">
    <citation type="journal article" date="2010" name="Nature">
        <title>The genome of a songbird.</title>
        <authorList>
            <person name="Warren W.C."/>
            <person name="Clayton D.F."/>
            <person name="Ellegren H."/>
            <person name="Arnold A.P."/>
            <person name="Hillier L.W."/>
            <person name="Kunstner A."/>
            <person name="Searle S."/>
            <person name="White S."/>
            <person name="Vilella A.J."/>
            <person name="Fairley S."/>
            <person name="Heger A."/>
            <person name="Kong L."/>
            <person name="Ponting C.P."/>
            <person name="Jarvis E.D."/>
            <person name="Mello C.V."/>
            <person name="Minx P."/>
            <person name="Lovell P."/>
            <person name="Velho T.A."/>
            <person name="Ferris M."/>
            <person name="Balakrishnan C.N."/>
            <person name="Sinha S."/>
            <person name="Blatti C."/>
            <person name="London S.E."/>
            <person name="Li Y."/>
            <person name="Lin Y.C."/>
            <person name="George J."/>
            <person name="Sweedler J."/>
            <person name="Southey B."/>
            <person name="Gunaratne P."/>
            <person name="Watson M."/>
            <person name="Nam K."/>
            <person name="Backstrom N."/>
            <person name="Smeds L."/>
            <person name="Nabholz B."/>
            <person name="Itoh Y."/>
            <person name="Whitney O."/>
            <person name="Pfenning A.R."/>
            <person name="Howard J."/>
            <person name="Volker M."/>
            <person name="Skinner B.M."/>
            <person name="Griffin D.K."/>
            <person name="Ye L."/>
            <person name="McLaren W.M."/>
            <person name="Flicek P."/>
            <person name="Quesada V."/>
            <person name="Velasco G."/>
            <person name="Lopez-Otin C."/>
            <person name="Puente X.S."/>
            <person name="Olender T."/>
            <person name="Lancet D."/>
            <person name="Smit A.F."/>
            <person name="Hubley R."/>
            <person name="Konkel M.K."/>
            <person name="Walker J.A."/>
            <person name="Batzer M.A."/>
            <person name="Gu W."/>
            <person name="Pollock D.D."/>
            <person name="Chen L."/>
            <person name="Cheng Z."/>
            <person name="Eichler E.E."/>
            <person name="Stapley J."/>
            <person name="Slate J."/>
            <person name="Ekblom R."/>
            <person name="Birkhead T."/>
            <person name="Burke T."/>
            <person name="Burt D."/>
            <person name="Scharff C."/>
            <person name="Adam I."/>
            <person name="Richard H."/>
            <person name="Sultan M."/>
            <person name="Soldatov A."/>
            <person name="Lehrach H."/>
            <person name="Edwards S.V."/>
            <person name="Yang S.P."/>
            <person name="Li X."/>
            <person name="Graves T."/>
            <person name="Fulton L."/>
            <person name="Nelson J."/>
            <person name="Chinwalla A."/>
            <person name="Hou S."/>
            <person name="Mardis E.R."/>
            <person name="Wilson R.K."/>
        </authorList>
    </citation>
    <scope>NUCLEOTIDE SEQUENCE [LARGE SCALE GENOMIC DNA]</scope>
</reference>
<reference evidence="2" key="3">
    <citation type="submission" date="2025-09" db="UniProtKB">
        <authorList>
            <consortium name="Ensembl"/>
        </authorList>
    </citation>
    <scope>IDENTIFICATION</scope>
</reference>
<name>A0A674HEM9_TAEGU</name>
<keyword evidence="1" id="KW-0812">Transmembrane</keyword>
<dbReference type="Ensembl" id="ENSTGUT00000036076.1">
    <property type="protein sequence ID" value="ENSTGUP00000033028.1"/>
    <property type="gene ID" value="ENSTGUG00000020221.1"/>
</dbReference>
<dbReference type="OMA" id="MAPCHRD"/>
<proteinExistence type="predicted"/>
<reference evidence="2" key="2">
    <citation type="submission" date="2025-08" db="UniProtKB">
        <authorList>
            <consortium name="Ensembl"/>
        </authorList>
    </citation>
    <scope>IDENTIFICATION</scope>
</reference>
<feature type="transmembrane region" description="Helical" evidence="1">
    <location>
        <begin position="102"/>
        <end position="121"/>
    </location>
</feature>
<dbReference type="AlphaFoldDB" id="A0A674HEM9"/>
<dbReference type="Proteomes" id="UP000007754">
    <property type="component" value="Chromosome 2"/>
</dbReference>
<dbReference type="InParanoid" id="A0A674HEM9"/>
<keyword evidence="1" id="KW-0472">Membrane</keyword>
<organism evidence="2 3">
    <name type="scientific">Taeniopygia guttata</name>
    <name type="common">Zebra finch</name>
    <name type="synonym">Poephila guttata</name>
    <dbReference type="NCBI Taxonomy" id="59729"/>
    <lineage>
        <taxon>Eukaryota</taxon>
        <taxon>Metazoa</taxon>
        <taxon>Chordata</taxon>
        <taxon>Craniata</taxon>
        <taxon>Vertebrata</taxon>
        <taxon>Euteleostomi</taxon>
        <taxon>Archelosauria</taxon>
        <taxon>Archosauria</taxon>
        <taxon>Dinosauria</taxon>
        <taxon>Saurischia</taxon>
        <taxon>Theropoda</taxon>
        <taxon>Coelurosauria</taxon>
        <taxon>Aves</taxon>
        <taxon>Neognathae</taxon>
        <taxon>Neoaves</taxon>
        <taxon>Telluraves</taxon>
        <taxon>Australaves</taxon>
        <taxon>Passeriformes</taxon>
        <taxon>Passeroidea</taxon>
        <taxon>Estrildidae</taxon>
        <taxon>Estrildinae</taxon>
        <taxon>Taeniopygia</taxon>
    </lineage>
</organism>
<keyword evidence="1" id="KW-1133">Transmembrane helix</keyword>
<sequence length="190" mass="19156">MSPQCPHVPKMCPQCPHPVPTVSPPCPLCVPQLTGGPAAGFLLQALVAATDALSPLMSPLMSPRPPTAVPNVPEAPSSSWICSVVAQPLVAFGCHRLSGDNATANVLLVTSAAVASVALWWPGRVPPCHFVTALTAASLLALAALTGGGTAAVAAALVALGDAVAPAGVPWVRVAASVALLGTMRDMRRR</sequence>
<evidence type="ECO:0000313" key="2">
    <source>
        <dbReference type="Ensembl" id="ENSTGUP00000033028.1"/>
    </source>
</evidence>
<keyword evidence="3" id="KW-1185">Reference proteome</keyword>
<accession>A0A674HEM9</accession>
<evidence type="ECO:0000256" key="1">
    <source>
        <dbReference type="SAM" id="Phobius"/>
    </source>
</evidence>
<feature type="transmembrane region" description="Helical" evidence="1">
    <location>
        <begin position="133"/>
        <end position="157"/>
    </location>
</feature>
<protein>
    <submittedName>
        <fullName evidence="2">Uncharacterized protein</fullName>
    </submittedName>
</protein>
<evidence type="ECO:0000313" key="3">
    <source>
        <dbReference type="Proteomes" id="UP000007754"/>
    </source>
</evidence>